<evidence type="ECO:0008006" key="3">
    <source>
        <dbReference type="Google" id="ProtNLM"/>
    </source>
</evidence>
<proteinExistence type="predicted"/>
<sequence>MELSTMPVLRITVRDGAPVPEAGGPLDAAIRTALRDPRVGRGPVTLMVHGFKYAPGVAGHCPHDTIFSEAPRAAGADPRLVSWPRHLGAVRAEADRGLHVSVGWPARGSIWQAYRGAAGAGAALASLVAAFRAADPVRPVHAIGHSLGARVILDALARSERRSLDWAILLAPAEFSATARAALASPAGRSARVLAVTSRENDLFDLLLELFVPAPRRGDAVIGRGGLSAPNALTLQLDHRDTLAALGRAGHRVAPATRRICHWSPYLRAGAFTLYRALLEGRLSFDRLRTILPEDTDPRWARLRPRRASTAGSGWVPSPQN</sequence>
<evidence type="ECO:0000313" key="2">
    <source>
        <dbReference type="Proteomes" id="UP000019063"/>
    </source>
</evidence>
<organism evidence="1 2">
    <name type="scientific">Roseivivax marinus</name>
    <dbReference type="NCBI Taxonomy" id="1379903"/>
    <lineage>
        <taxon>Bacteria</taxon>
        <taxon>Pseudomonadati</taxon>
        <taxon>Pseudomonadota</taxon>
        <taxon>Alphaproteobacteria</taxon>
        <taxon>Rhodobacterales</taxon>
        <taxon>Roseobacteraceae</taxon>
        <taxon>Roseivivax</taxon>
    </lineage>
</organism>
<dbReference type="InterPro" id="IPR029058">
    <property type="entry name" value="AB_hydrolase_fold"/>
</dbReference>
<dbReference type="Gene3D" id="3.40.50.1820">
    <property type="entry name" value="alpha/beta hydrolase"/>
    <property type="match status" value="1"/>
</dbReference>
<reference evidence="1 2" key="1">
    <citation type="journal article" date="2014" name="Antonie Van Leeuwenhoek">
        <title>Roseivivax atlanticus sp. nov., isolated from surface seawater of the Atlantic Ocean.</title>
        <authorList>
            <person name="Li G."/>
            <person name="Lai Q."/>
            <person name="Liu X."/>
            <person name="Sun F."/>
            <person name="Shao Z."/>
        </authorList>
    </citation>
    <scope>NUCLEOTIDE SEQUENCE [LARGE SCALE GENOMIC DNA]</scope>
    <source>
        <strain evidence="1 2">22II-s10s</strain>
    </source>
</reference>
<keyword evidence="2" id="KW-1185">Reference proteome</keyword>
<dbReference type="AlphaFoldDB" id="W4HNG5"/>
<accession>W4HNG5</accession>
<comment type="caution">
    <text evidence="1">The sequence shown here is derived from an EMBL/GenBank/DDBJ whole genome shotgun (WGS) entry which is preliminary data.</text>
</comment>
<gene>
    <name evidence="1" type="ORF">ATO8_03571</name>
</gene>
<dbReference type="PATRIC" id="fig|1317118.6.peg.735"/>
<dbReference type="STRING" id="1379903.ATO8_03571"/>
<dbReference type="Proteomes" id="UP000019063">
    <property type="component" value="Unassembled WGS sequence"/>
</dbReference>
<name>W4HNG5_9RHOB</name>
<dbReference type="EMBL" id="AQQW01000002">
    <property type="protein sequence ID" value="ETW13938.1"/>
    <property type="molecule type" value="Genomic_DNA"/>
</dbReference>
<dbReference type="SUPFAM" id="SSF53474">
    <property type="entry name" value="alpha/beta-Hydrolases"/>
    <property type="match status" value="1"/>
</dbReference>
<evidence type="ECO:0000313" key="1">
    <source>
        <dbReference type="EMBL" id="ETW13938.1"/>
    </source>
</evidence>
<dbReference type="eggNOG" id="COG1075">
    <property type="taxonomic scope" value="Bacteria"/>
</dbReference>
<protein>
    <recommendedName>
        <fullName evidence="3">AB hydrolase-1 domain-containing protein</fullName>
    </recommendedName>
</protein>